<evidence type="ECO:0000313" key="5">
    <source>
        <dbReference type="EMBL" id="CAB4701301.1"/>
    </source>
</evidence>
<dbReference type="GO" id="GO:0030313">
    <property type="term" value="C:cell envelope"/>
    <property type="evidence" value="ECO:0007669"/>
    <property type="project" value="UniProtKB-SubCell"/>
</dbReference>
<dbReference type="PANTHER" id="PTHR46847:SF1">
    <property type="entry name" value="D-ALLOSE-BINDING PERIPLASMIC PROTEIN-RELATED"/>
    <property type="match status" value="1"/>
</dbReference>
<sequence>MKRNWKVAALAVVAAGTLALSACGGSTSSTADAGAASAAATEAAAPAATAAASEAAAANGNPCGWAAAPRAGGAKYVVYMSSLNIGNAWQEEAVNLGSAEGLMAPYSDCVELRTERTEPDPASQISQIQSMTAAGADAIVTFALSPTAINATFKEACDAGVTVVIYDATVTEPCAYNVSYITAKPVGSDIPFMGYNAMAALIDMMGGAGDIFVAHGVAGTSVDNVHYLSALAAIEQLAPDMNILTEWDGNWDSAQQQKETTKALASNPNVVGIFCGYGESGCVKALKAAGKEIPVTGETSQYFREQLLAGWPGVSIGSPPAQGGIAMKVALGVLQYGPDAGIPHDIEVPFKVVTKDTVKVCPDDTYTEGCNVFPAGVVGDENTADIFNPLLPEASLTSAKTGVPPAGLVAVPFTVDELKSFEQDPSRRYITREACPEGWTQGKLKEGLDGCVQS</sequence>
<dbReference type="SUPFAM" id="SSF53822">
    <property type="entry name" value="Periplasmic binding protein-like I"/>
    <property type="match status" value="1"/>
</dbReference>
<reference evidence="5" key="1">
    <citation type="submission" date="2020-05" db="EMBL/GenBank/DDBJ databases">
        <authorList>
            <person name="Chiriac C."/>
            <person name="Salcher M."/>
            <person name="Ghai R."/>
            <person name="Kavagutti S V."/>
        </authorList>
    </citation>
    <scope>NUCLEOTIDE SEQUENCE</scope>
</reference>
<protein>
    <submittedName>
        <fullName evidence="5">Unannotated protein</fullName>
    </submittedName>
</protein>
<dbReference type="PANTHER" id="PTHR46847">
    <property type="entry name" value="D-ALLOSE-BINDING PERIPLASMIC PROTEIN-RELATED"/>
    <property type="match status" value="1"/>
</dbReference>
<comment type="subcellular location">
    <subcellularLocation>
        <location evidence="1">Cell envelope</location>
    </subcellularLocation>
</comment>
<name>A0A6J6PPB9_9ZZZZ</name>
<feature type="domain" description="Periplasmic binding protein" evidence="4">
    <location>
        <begin position="84"/>
        <end position="335"/>
    </location>
</feature>
<dbReference type="Gene3D" id="3.40.50.2300">
    <property type="match status" value="2"/>
</dbReference>
<dbReference type="EMBL" id="CAEZXZ010000059">
    <property type="protein sequence ID" value="CAB4701301.1"/>
    <property type="molecule type" value="Genomic_DNA"/>
</dbReference>
<comment type="similarity">
    <text evidence="2">Belongs to the bacterial solute-binding protein 2 family.</text>
</comment>
<proteinExistence type="inferred from homology"/>
<organism evidence="5">
    <name type="scientific">freshwater metagenome</name>
    <dbReference type="NCBI Taxonomy" id="449393"/>
    <lineage>
        <taxon>unclassified sequences</taxon>
        <taxon>metagenomes</taxon>
        <taxon>ecological metagenomes</taxon>
    </lineage>
</organism>
<dbReference type="Pfam" id="PF13407">
    <property type="entry name" value="Peripla_BP_4"/>
    <property type="match status" value="1"/>
</dbReference>
<accession>A0A6J6PPB9</accession>
<evidence type="ECO:0000256" key="1">
    <source>
        <dbReference type="ARBA" id="ARBA00004196"/>
    </source>
</evidence>
<evidence type="ECO:0000259" key="4">
    <source>
        <dbReference type="Pfam" id="PF13407"/>
    </source>
</evidence>
<dbReference type="InterPro" id="IPR025997">
    <property type="entry name" value="SBP_2_dom"/>
</dbReference>
<dbReference type="InterPro" id="IPR028082">
    <property type="entry name" value="Peripla_BP_I"/>
</dbReference>
<keyword evidence="3" id="KW-0732">Signal</keyword>
<dbReference type="AlphaFoldDB" id="A0A6J6PPB9"/>
<gene>
    <name evidence="5" type="ORF">UFOPK2625_00519</name>
</gene>
<evidence type="ECO:0000256" key="2">
    <source>
        <dbReference type="ARBA" id="ARBA00007639"/>
    </source>
</evidence>
<dbReference type="GO" id="GO:0030246">
    <property type="term" value="F:carbohydrate binding"/>
    <property type="evidence" value="ECO:0007669"/>
    <property type="project" value="UniProtKB-ARBA"/>
</dbReference>
<dbReference type="PROSITE" id="PS51257">
    <property type="entry name" value="PROKAR_LIPOPROTEIN"/>
    <property type="match status" value="1"/>
</dbReference>
<evidence type="ECO:0000256" key="3">
    <source>
        <dbReference type="ARBA" id="ARBA00022729"/>
    </source>
</evidence>